<comment type="caution">
    <text evidence="2">The sequence shown here is derived from an EMBL/GenBank/DDBJ whole genome shotgun (WGS) entry which is preliminary data.</text>
</comment>
<reference evidence="2" key="1">
    <citation type="submission" date="2020-06" db="EMBL/GenBank/DDBJ databases">
        <authorList>
            <person name="Li T."/>
            <person name="Hu X."/>
            <person name="Zhang T."/>
            <person name="Song X."/>
            <person name="Zhang H."/>
            <person name="Dai N."/>
            <person name="Sheng W."/>
            <person name="Hou X."/>
            <person name="Wei L."/>
        </authorList>
    </citation>
    <scope>NUCLEOTIDE SEQUENCE</scope>
    <source>
        <strain evidence="2">KEN8</strain>
        <tissue evidence="2">Leaf</tissue>
    </source>
</reference>
<dbReference type="GO" id="GO:0009733">
    <property type="term" value="P:response to auxin"/>
    <property type="evidence" value="ECO:0007669"/>
    <property type="project" value="InterPro"/>
</dbReference>
<dbReference type="Pfam" id="PF02519">
    <property type="entry name" value="Auxin_inducible"/>
    <property type="match status" value="1"/>
</dbReference>
<dbReference type="InterPro" id="IPR003676">
    <property type="entry name" value="SAUR_fam"/>
</dbReference>
<reference evidence="2" key="2">
    <citation type="journal article" date="2024" name="Plant">
        <title>Genomic evolution and insights into agronomic trait innovations of Sesamum species.</title>
        <authorList>
            <person name="Miao H."/>
            <person name="Wang L."/>
            <person name="Qu L."/>
            <person name="Liu H."/>
            <person name="Sun Y."/>
            <person name="Le M."/>
            <person name="Wang Q."/>
            <person name="Wei S."/>
            <person name="Zheng Y."/>
            <person name="Lin W."/>
            <person name="Duan Y."/>
            <person name="Cao H."/>
            <person name="Xiong S."/>
            <person name="Wang X."/>
            <person name="Wei L."/>
            <person name="Li C."/>
            <person name="Ma Q."/>
            <person name="Ju M."/>
            <person name="Zhao R."/>
            <person name="Li G."/>
            <person name="Mu C."/>
            <person name="Tian Q."/>
            <person name="Mei H."/>
            <person name="Zhang T."/>
            <person name="Gao T."/>
            <person name="Zhang H."/>
        </authorList>
    </citation>
    <scope>NUCLEOTIDE SEQUENCE</scope>
    <source>
        <strain evidence="2">KEN8</strain>
    </source>
</reference>
<gene>
    <name evidence="2" type="ORF">Scaly_1338800</name>
</gene>
<sequence length="153" mass="17836">MARKWQRVAAFRRKRISFPRKVGEVSTSDEHSSSEVPEKGHFIVYTTDKRRLSFPIAYLNSSIFRELLRMSEEEFGLPRDGPITLPCDSEFMEYVTSLMQKKAARDVEKALVCPWLLADLHHLTTYINKKQAAYHYVGAEIYVKNFVLNIFMV</sequence>
<organism evidence="2">
    <name type="scientific">Sesamum calycinum</name>
    <dbReference type="NCBI Taxonomy" id="2727403"/>
    <lineage>
        <taxon>Eukaryota</taxon>
        <taxon>Viridiplantae</taxon>
        <taxon>Streptophyta</taxon>
        <taxon>Embryophyta</taxon>
        <taxon>Tracheophyta</taxon>
        <taxon>Spermatophyta</taxon>
        <taxon>Magnoliopsida</taxon>
        <taxon>eudicotyledons</taxon>
        <taxon>Gunneridae</taxon>
        <taxon>Pentapetalae</taxon>
        <taxon>asterids</taxon>
        <taxon>lamiids</taxon>
        <taxon>Lamiales</taxon>
        <taxon>Pedaliaceae</taxon>
        <taxon>Sesamum</taxon>
    </lineage>
</organism>
<dbReference type="PANTHER" id="PTHR31175">
    <property type="entry name" value="AUXIN-RESPONSIVE FAMILY PROTEIN"/>
    <property type="match status" value="1"/>
</dbReference>
<proteinExistence type="inferred from homology"/>
<evidence type="ECO:0000256" key="1">
    <source>
        <dbReference type="ARBA" id="ARBA00006974"/>
    </source>
</evidence>
<dbReference type="EMBL" id="JACGWM010000008">
    <property type="protein sequence ID" value="KAL0356531.1"/>
    <property type="molecule type" value="Genomic_DNA"/>
</dbReference>
<evidence type="ECO:0000313" key="2">
    <source>
        <dbReference type="EMBL" id="KAL0356531.1"/>
    </source>
</evidence>
<protein>
    <submittedName>
        <fullName evidence="2">Auxin-responsive protein SAUR61</fullName>
    </submittedName>
</protein>
<comment type="similarity">
    <text evidence="1">Belongs to the ARG7 family.</text>
</comment>
<accession>A0AAW2PPR5</accession>
<dbReference type="AlphaFoldDB" id="A0AAW2PPR5"/>
<name>A0AAW2PPR5_9LAMI</name>